<dbReference type="PANTHER" id="PTHR43350">
    <property type="entry name" value="NAD-DEPENDENT ALCOHOL DEHYDROGENASE"/>
    <property type="match status" value="1"/>
</dbReference>
<keyword evidence="5" id="KW-0560">Oxidoreductase</keyword>
<proteinExistence type="inferred from homology"/>
<dbReference type="InterPro" id="IPR036291">
    <property type="entry name" value="NAD(P)-bd_dom_sf"/>
</dbReference>
<dbReference type="GO" id="GO:0046872">
    <property type="term" value="F:metal ion binding"/>
    <property type="evidence" value="ECO:0007669"/>
    <property type="project" value="UniProtKB-KW"/>
</dbReference>
<dbReference type="GO" id="GO:0016491">
    <property type="term" value="F:oxidoreductase activity"/>
    <property type="evidence" value="ECO:0007669"/>
    <property type="project" value="UniProtKB-KW"/>
</dbReference>
<evidence type="ECO:0000256" key="1">
    <source>
        <dbReference type="ARBA" id="ARBA00001947"/>
    </source>
</evidence>
<evidence type="ECO:0000259" key="6">
    <source>
        <dbReference type="Pfam" id="PF00107"/>
    </source>
</evidence>
<evidence type="ECO:0000256" key="5">
    <source>
        <dbReference type="ARBA" id="ARBA00023002"/>
    </source>
</evidence>
<dbReference type="GeneID" id="19970263"/>
<evidence type="ECO:0000256" key="2">
    <source>
        <dbReference type="ARBA" id="ARBA00008072"/>
    </source>
</evidence>
<keyword evidence="8" id="KW-1185">Reference proteome</keyword>
<dbReference type="EMBL" id="KB822719">
    <property type="protein sequence ID" value="ETN40992.1"/>
    <property type="molecule type" value="Genomic_DNA"/>
</dbReference>
<evidence type="ECO:0000313" key="8">
    <source>
        <dbReference type="Proteomes" id="UP000030752"/>
    </source>
</evidence>
<dbReference type="InParanoid" id="W2RX36"/>
<dbReference type="SUPFAM" id="SSF51735">
    <property type="entry name" value="NAD(P)-binding Rossmann-fold domains"/>
    <property type="match status" value="1"/>
</dbReference>
<comment type="cofactor">
    <cofactor evidence="1">
        <name>Zn(2+)</name>
        <dbReference type="ChEBI" id="CHEBI:29105"/>
    </cofactor>
</comment>
<dbReference type="AlphaFoldDB" id="W2RX36"/>
<dbReference type="PANTHER" id="PTHR43350:SF11">
    <property type="entry name" value="ENOYL REDUCTASE (ER) DOMAIN-CONTAINING PROTEIN"/>
    <property type="match status" value="1"/>
</dbReference>
<keyword evidence="4" id="KW-0862">Zinc</keyword>
<dbReference type="OrthoDB" id="1560166at2759"/>
<dbReference type="Gene3D" id="3.90.180.10">
    <property type="entry name" value="Medium-chain alcohol dehydrogenases, catalytic domain"/>
    <property type="match status" value="1"/>
</dbReference>
<dbReference type="RefSeq" id="XP_008715501.1">
    <property type="nucleotide sequence ID" value="XM_008717279.1"/>
</dbReference>
<evidence type="ECO:0000313" key="7">
    <source>
        <dbReference type="EMBL" id="ETN40992.1"/>
    </source>
</evidence>
<dbReference type="STRING" id="1220924.W2RX36"/>
<accession>W2RX36</accession>
<dbReference type="InterPro" id="IPR013149">
    <property type="entry name" value="ADH-like_C"/>
</dbReference>
<dbReference type="eggNOG" id="KOG0022">
    <property type="taxonomic scope" value="Eukaryota"/>
</dbReference>
<organism evidence="7 8">
    <name type="scientific">Cyphellophora europaea (strain CBS 101466)</name>
    <name type="common">Phialophora europaea</name>
    <dbReference type="NCBI Taxonomy" id="1220924"/>
    <lineage>
        <taxon>Eukaryota</taxon>
        <taxon>Fungi</taxon>
        <taxon>Dikarya</taxon>
        <taxon>Ascomycota</taxon>
        <taxon>Pezizomycotina</taxon>
        <taxon>Eurotiomycetes</taxon>
        <taxon>Chaetothyriomycetidae</taxon>
        <taxon>Chaetothyriales</taxon>
        <taxon>Cyphellophoraceae</taxon>
        <taxon>Cyphellophora</taxon>
    </lineage>
</organism>
<keyword evidence="3" id="KW-0479">Metal-binding</keyword>
<reference evidence="7 8" key="1">
    <citation type="submission" date="2013-03" db="EMBL/GenBank/DDBJ databases">
        <title>The Genome Sequence of Phialophora europaea CBS 101466.</title>
        <authorList>
            <consortium name="The Broad Institute Genomics Platform"/>
            <person name="Cuomo C."/>
            <person name="de Hoog S."/>
            <person name="Gorbushina A."/>
            <person name="Walker B."/>
            <person name="Young S.K."/>
            <person name="Zeng Q."/>
            <person name="Gargeya S."/>
            <person name="Fitzgerald M."/>
            <person name="Haas B."/>
            <person name="Abouelleil A."/>
            <person name="Allen A.W."/>
            <person name="Alvarado L."/>
            <person name="Arachchi H.M."/>
            <person name="Berlin A.M."/>
            <person name="Chapman S.B."/>
            <person name="Gainer-Dewar J."/>
            <person name="Goldberg J."/>
            <person name="Griggs A."/>
            <person name="Gujja S."/>
            <person name="Hansen M."/>
            <person name="Howarth C."/>
            <person name="Imamovic A."/>
            <person name="Ireland A."/>
            <person name="Larimer J."/>
            <person name="McCowan C."/>
            <person name="Murphy C."/>
            <person name="Pearson M."/>
            <person name="Poon T.W."/>
            <person name="Priest M."/>
            <person name="Roberts A."/>
            <person name="Saif S."/>
            <person name="Shea T."/>
            <person name="Sisk P."/>
            <person name="Sykes S."/>
            <person name="Wortman J."/>
            <person name="Nusbaum C."/>
            <person name="Birren B."/>
        </authorList>
    </citation>
    <scope>NUCLEOTIDE SEQUENCE [LARGE SCALE GENOMIC DNA]</scope>
    <source>
        <strain evidence="7 8">CBS 101466</strain>
    </source>
</reference>
<gene>
    <name evidence="7" type="ORF">HMPREF1541_02924</name>
</gene>
<feature type="domain" description="Alcohol dehydrogenase-like C-terminal" evidence="6">
    <location>
        <begin position="2"/>
        <end position="126"/>
    </location>
</feature>
<dbReference type="Pfam" id="PF00107">
    <property type="entry name" value="ADH_zinc_N"/>
    <property type="match status" value="1"/>
</dbReference>
<evidence type="ECO:0000256" key="3">
    <source>
        <dbReference type="ARBA" id="ARBA00022723"/>
    </source>
</evidence>
<dbReference type="HOGENOM" id="CLU_026673_14_3_1"/>
<evidence type="ECO:0000256" key="4">
    <source>
        <dbReference type="ARBA" id="ARBA00022833"/>
    </source>
</evidence>
<protein>
    <recommendedName>
        <fullName evidence="6">Alcohol dehydrogenase-like C-terminal domain-containing protein</fullName>
    </recommendedName>
</protein>
<sequence length="176" mass="18956">MAARIYQAKAIIGIDIHKQRLEVARNLGATHTLDASGDALTDASGDALTDQFRALCGDQGLMFAVDTTGIPAVIETMIASLGIRGRAVTIGAPKLGSTVKVDVLSHLVMGRVYMGSSQGDSNPTEMIPRLIEHHLAGRLPIEQFVTTYNAENFKEAIEDMRSGKVIKPVLLWRKTG</sequence>
<dbReference type="VEuPathDB" id="FungiDB:HMPREF1541_02924"/>
<name>W2RX36_CYPE1</name>
<dbReference type="Gene3D" id="3.40.50.720">
    <property type="entry name" value="NAD(P)-binding Rossmann-like Domain"/>
    <property type="match status" value="1"/>
</dbReference>
<dbReference type="Proteomes" id="UP000030752">
    <property type="component" value="Unassembled WGS sequence"/>
</dbReference>
<comment type="similarity">
    <text evidence="2">Belongs to the zinc-containing alcohol dehydrogenase family.</text>
</comment>